<keyword evidence="3" id="KW-1185">Reference proteome</keyword>
<proteinExistence type="predicted"/>
<feature type="compositionally biased region" description="Basic and acidic residues" evidence="1">
    <location>
        <begin position="113"/>
        <end position="123"/>
    </location>
</feature>
<dbReference type="OrthoDB" id="616263at2759"/>
<dbReference type="InterPro" id="IPR036397">
    <property type="entry name" value="RNaseH_sf"/>
</dbReference>
<evidence type="ECO:0008006" key="4">
    <source>
        <dbReference type="Google" id="ProtNLM"/>
    </source>
</evidence>
<evidence type="ECO:0000313" key="2">
    <source>
        <dbReference type="EMBL" id="GBP58901.1"/>
    </source>
</evidence>
<dbReference type="Proteomes" id="UP000299102">
    <property type="component" value="Unassembled WGS sequence"/>
</dbReference>
<evidence type="ECO:0000313" key="3">
    <source>
        <dbReference type="Proteomes" id="UP000299102"/>
    </source>
</evidence>
<organism evidence="2 3">
    <name type="scientific">Eumeta variegata</name>
    <name type="common">Bagworm moth</name>
    <name type="synonym">Eumeta japonica</name>
    <dbReference type="NCBI Taxonomy" id="151549"/>
    <lineage>
        <taxon>Eukaryota</taxon>
        <taxon>Metazoa</taxon>
        <taxon>Ecdysozoa</taxon>
        <taxon>Arthropoda</taxon>
        <taxon>Hexapoda</taxon>
        <taxon>Insecta</taxon>
        <taxon>Pterygota</taxon>
        <taxon>Neoptera</taxon>
        <taxon>Endopterygota</taxon>
        <taxon>Lepidoptera</taxon>
        <taxon>Glossata</taxon>
        <taxon>Ditrysia</taxon>
        <taxon>Tineoidea</taxon>
        <taxon>Psychidae</taxon>
        <taxon>Oiketicinae</taxon>
        <taxon>Eumeta</taxon>
    </lineage>
</organism>
<evidence type="ECO:0000256" key="1">
    <source>
        <dbReference type="SAM" id="MobiDB-lite"/>
    </source>
</evidence>
<protein>
    <recommendedName>
        <fullName evidence="4">Histone-lysine N-methyltransferase SETMAR</fullName>
    </recommendedName>
</protein>
<dbReference type="AlphaFoldDB" id="A0A4C1X574"/>
<dbReference type="Gene3D" id="3.30.420.10">
    <property type="entry name" value="Ribonuclease H-like superfamily/Ribonuclease H"/>
    <property type="match status" value="1"/>
</dbReference>
<feature type="compositionally biased region" description="Basic residues" evidence="1">
    <location>
        <begin position="124"/>
        <end position="142"/>
    </location>
</feature>
<sequence length="162" mass="19310">MQKRSKGHKTTPLAGFKNQKENKRGMYSNLNGKIQRSATVFAQNRQSDEEQFVGYDHFARARRGECTGSGSFFYCQQLMRFKQPLEKIRRELINRKGVVFHHDNARLHNTHIYGREGKGDVKRNRERKVKREKREREKRRRLRETAKAKEGGIKVRNDDRHR</sequence>
<name>A0A4C1X574_EUMVA</name>
<feature type="region of interest" description="Disordered" evidence="1">
    <location>
        <begin position="113"/>
        <end position="162"/>
    </location>
</feature>
<accession>A0A4C1X574</accession>
<reference evidence="2 3" key="1">
    <citation type="journal article" date="2019" name="Commun. Biol.">
        <title>The bagworm genome reveals a unique fibroin gene that provides high tensile strength.</title>
        <authorList>
            <person name="Kono N."/>
            <person name="Nakamura H."/>
            <person name="Ohtoshi R."/>
            <person name="Tomita M."/>
            <person name="Numata K."/>
            <person name="Arakawa K."/>
        </authorList>
    </citation>
    <scope>NUCLEOTIDE SEQUENCE [LARGE SCALE GENOMIC DNA]</scope>
</reference>
<dbReference type="GO" id="GO:0003676">
    <property type="term" value="F:nucleic acid binding"/>
    <property type="evidence" value="ECO:0007669"/>
    <property type="project" value="InterPro"/>
</dbReference>
<feature type="compositionally biased region" description="Basic and acidic residues" evidence="1">
    <location>
        <begin position="143"/>
        <end position="162"/>
    </location>
</feature>
<dbReference type="EMBL" id="BGZK01000747">
    <property type="protein sequence ID" value="GBP58901.1"/>
    <property type="molecule type" value="Genomic_DNA"/>
</dbReference>
<comment type="caution">
    <text evidence="2">The sequence shown here is derived from an EMBL/GenBank/DDBJ whole genome shotgun (WGS) entry which is preliminary data.</text>
</comment>
<gene>
    <name evidence="2" type="ORF">EVAR_54697_1</name>
</gene>